<dbReference type="OrthoDB" id="6402870at2"/>
<organism evidence="1 2">
    <name type="scientific">Photobacterium angustum (strain S14 / CCUG 15956)</name>
    <name type="common">Vibrio sp. (strain S14 / CCUG 15956)</name>
    <dbReference type="NCBI Taxonomy" id="314292"/>
    <lineage>
        <taxon>Bacteria</taxon>
        <taxon>Pseudomonadati</taxon>
        <taxon>Pseudomonadota</taxon>
        <taxon>Gammaproteobacteria</taxon>
        <taxon>Vibrionales</taxon>
        <taxon>Vibrionaceae</taxon>
        <taxon>Photobacterium</taxon>
    </lineage>
</organism>
<dbReference type="EMBL" id="AAOJ01000008">
    <property type="protein sequence ID" value="EAS63349.1"/>
    <property type="molecule type" value="Genomic_DNA"/>
</dbReference>
<dbReference type="AlphaFoldDB" id="Q1ZM91"/>
<proteinExistence type="predicted"/>
<sequence length="130" mass="15009">MKKNFLVLIPFFISACSDSFNAVNSLSKEQKKEACKLYISNLFGKPVDTIEIGNIKENKDFSAEIIFNFYHYPPYIMSICNISNNTISWTTQKKGEDYIWYLEDEIELKLQINQNNSKILAAGHLFTLPL</sequence>
<reference evidence="1 2" key="1">
    <citation type="journal article" date="2009" name="Proc. Natl. Acad. Sci. U.S.A.">
        <title>The genomic basis of trophic strategy in marine bacteria.</title>
        <authorList>
            <person name="Lauro F.M."/>
            <person name="McDougald D."/>
            <person name="Thomas T."/>
            <person name="Williams T.J."/>
            <person name="Egan S."/>
            <person name="Rice S."/>
            <person name="DeMaere M.Z."/>
            <person name="Ting L."/>
            <person name="Ertan H."/>
            <person name="Johnson J."/>
            <person name="Ferriera S."/>
            <person name="Lapidus A."/>
            <person name="Anderson I."/>
            <person name="Kyrpides N."/>
            <person name="Munk A.C."/>
            <person name="Detter C."/>
            <person name="Han C.S."/>
            <person name="Brown M.V."/>
            <person name="Robb F.T."/>
            <person name="Kjelleberg S."/>
            <person name="Cavicchioli R."/>
        </authorList>
    </citation>
    <scope>NUCLEOTIDE SEQUENCE [LARGE SCALE GENOMIC DNA]</scope>
    <source>
        <strain evidence="1 2">S14</strain>
    </source>
</reference>
<gene>
    <name evidence="1" type="ORF">VAS14_16247</name>
</gene>
<protein>
    <recommendedName>
        <fullName evidence="3">Lipoprotein</fullName>
    </recommendedName>
</protein>
<evidence type="ECO:0000313" key="1">
    <source>
        <dbReference type="EMBL" id="EAS63349.1"/>
    </source>
</evidence>
<dbReference type="RefSeq" id="WP_005366920.1">
    <property type="nucleotide sequence ID" value="NZ_CH902599.1"/>
</dbReference>
<comment type="caution">
    <text evidence="1">The sequence shown here is derived from an EMBL/GenBank/DDBJ whole genome shotgun (WGS) entry which is preliminary data.</text>
</comment>
<accession>Q1ZM91</accession>
<dbReference type="PROSITE" id="PS51257">
    <property type="entry name" value="PROKAR_LIPOPROTEIN"/>
    <property type="match status" value="1"/>
</dbReference>
<dbReference type="HOGENOM" id="CLU_1936105_0_0_6"/>
<dbReference type="Proteomes" id="UP000001603">
    <property type="component" value="Unassembled WGS sequence"/>
</dbReference>
<evidence type="ECO:0008006" key="3">
    <source>
        <dbReference type="Google" id="ProtNLM"/>
    </source>
</evidence>
<name>Q1ZM91_PHOAS</name>
<evidence type="ECO:0000313" key="2">
    <source>
        <dbReference type="Proteomes" id="UP000001603"/>
    </source>
</evidence>